<name>A0A7S8HGT1_9BACI</name>
<dbReference type="Pfam" id="PF07070">
    <property type="entry name" value="Spo0M"/>
    <property type="match status" value="1"/>
</dbReference>
<organism evidence="1 2">
    <name type="scientific">Mangrovibacillus cuniculi</name>
    <dbReference type="NCBI Taxonomy" id="2593652"/>
    <lineage>
        <taxon>Bacteria</taxon>
        <taxon>Bacillati</taxon>
        <taxon>Bacillota</taxon>
        <taxon>Bacilli</taxon>
        <taxon>Bacillales</taxon>
        <taxon>Bacillaceae</taxon>
        <taxon>Mangrovibacillus</taxon>
    </lineage>
</organism>
<dbReference type="InterPro" id="IPR009776">
    <property type="entry name" value="Spore_0_M"/>
</dbReference>
<gene>
    <name evidence="1" type="ORF">G8O30_14910</name>
</gene>
<evidence type="ECO:0000313" key="1">
    <source>
        <dbReference type="EMBL" id="QPC48127.1"/>
    </source>
</evidence>
<dbReference type="Proteomes" id="UP000593626">
    <property type="component" value="Chromosome"/>
</dbReference>
<accession>A0A7S8HGT1</accession>
<sequence length="121" mass="14336">MFFLGKKHRVDLCLEKEFYQPGERVEGTIKLEKRNRDKMTRLEVELWELAKGGKWEYIDHVRSFLLGDELEAGQSRVVEFQTVLPASCCHTKQYRLKTKLVTERNKMQVDHDPINILPTWS</sequence>
<dbReference type="AlphaFoldDB" id="A0A7S8HGT1"/>
<dbReference type="KEGG" id="mcui:G8O30_14910"/>
<evidence type="ECO:0000313" key="2">
    <source>
        <dbReference type="Proteomes" id="UP000593626"/>
    </source>
</evidence>
<dbReference type="RefSeq" id="WP_239672810.1">
    <property type="nucleotide sequence ID" value="NZ_CP049742.1"/>
</dbReference>
<protein>
    <submittedName>
        <fullName evidence="1">Sporulation protein</fullName>
    </submittedName>
</protein>
<proteinExistence type="predicted"/>
<dbReference type="EMBL" id="CP049742">
    <property type="protein sequence ID" value="QPC48127.1"/>
    <property type="molecule type" value="Genomic_DNA"/>
</dbReference>
<reference evidence="1 2" key="1">
    <citation type="submission" date="2019-07" db="EMBL/GenBank/DDBJ databases">
        <title>Genome sequence of 2 isolates from Red Sea Mangroves.</title>
        <authorList>
            <person name="Sefrji F."/>
            <person name="Michoud G."/>
            <person name="Merlino G."/>
            <person name="Daffonchio D."/>
        </authorList>
    </citation>
    <scope>NUCLEOTIDE SEQUENCE [LARGE SCALE GENOMIC DNA]</scope>
    <source>
        <strain evidence="1 2">R1DC41</strain>
    </source>
</reference>
<keyword evidence="2" id="KW-1185">Reference proteome</keyword>